<dbReference type="PANTHER" id="PTHR47623">
    <property type="entry name" value="OS09G0287300 PROTEIN"/>
    <property type="match status" value="1"/>
</dbReference>
<reference evidence="2 3" key="1">
    <citation type="submission" date="2019-11" db="EMBL/GenBank/DDBJ databases">
        <title>Identification of a novel strain.</title>
        <authorList>
            <person name="Xu Q."/>
            <person name="Wang G."/>
        </authorList>
    </citation>
    <scope>NUCLEOTIDE SEQUENCE [LARGE SCALE GENOMIC DNA]</scope>
    <source>
        <strain evidence="3">xq</strain>
    </source>
</reference>
<comment type="caution">
    <text evidence="2">The sequence shown here is derived from an EMBL/GenBank/DDBJ whole genome shotgun (WGS) entry which is preliminary data.</text>
</comment>
<protein>
    <submittedName>
        <fullName evidence="2">Histidine phosphatase family protein</fullName>
    </submittedName>
</protein>
<dbReference type="Proteomes" id="UP000440694">
    <property type="component" value="Unassembled WGS sequence"/>
</dbReference>
<feature type="binding site" evidence="1">
    <location>
        <position position="58"/>
    </location>
    <ligand>
        <name>substrate</name>
    </ligand>
</feature>
<dbReference type="Pfam" id="PF00300">
    <property type="entry name" value="His_Phos_1"/>
    <property type="match status" value="1"/>
</dbReference>
<dbReference type="RefSeq" id="WP_154737921.1">
    <property type="nucleotide sequence ID" value="NZ_WMBQ01000001.1"/>
</dbReference>
<dbReference type="SUPFAM" id="SSF53254">
    <property type="entry name" value="Phosphoglycerate mutase-like"/>
    <property type="match status" value="1"/>
</dbReference>
<keyword evidence="3" id="KW-1185">Reference proteome</keyword>
<dbReference type="CDD" id="cd07067">
    <property type="entry name" value="HP_PGM_like"/>
    <property type="match status" value="1"/>
</dbReference>
<gene>
    <name evidence="2" type="ORF">GIW81_03375</name>
</gene>
<dbReference type="SMART" id="SM00855">
    <property type="entry name" value="PGAM"/>
    <property type="match status" value="1"/>
</dbReference>
<dbReference type="InterPro" id="IPR013078">
    <property type="entry name" value="His_Pase_superF_clade-1"/>
</dbReference>
<proteinExistence type="predicted"/>
<dbReference type="PANTHER" id="PTHR47623:SF1">
    <property type="entry name" value="OS09G0287300 PROTEIN"/>
    <property type="match status" value="1"/>
</dbReference>
<evidence type="ECO:0000256" key="1">
    <source>
        <dbReference type="PIRSR" id="PIRSR613078-2"/>
    </source>
</evidence>
<evidence type="ECO:0000313" key="3">
    <source>
        <dbReference type="Proteomes" id="UP000440694"/>
    </source>
</evidence>
<dbReference type="AlphaFoldDB" id="A0A6I3KD50"/>
<evidence type="ECO:0000313" key="2">
    <source>
        <dbReference type="EMBL" id="MTD93375.1"/>
    </source>
</evidence>
<name>A0A6I3KD50_9HYPH</name>
<dbReference type="InterPro" id="IPR029033">
    <property type="entry name" value="His_PPase_superfam"/>
</dbReference>
<accession>A0A6I3KD50</accession>
<dbReference type="EMBL" id="WMBQ01000001">
    <property type="protein sequence ID" value="MTD93375.1"/>
    <property type="molecule type" value="Genomic_DNA"/>
</dbReference>
<dbReference type="Gene3D" id="3.40.50.1240">
    <property type="entry name" value="Phosphoglycerate mutase-like"/>
    <property type="match status" value="1"/>
</dbReference>
<organism evidence="2 3">
    <name type="scientific">Hyphomicrobium album</name>
    <dbReference type="NCBI Taxonomy" id="2665159"/>
    <lineage>
        <taxon>Bacteria</taxon>
        <taxon>Pseudomonadati</taxon>
        <taxon>Pseudomonadota</taxon>
        <taxon>Alphaproteobacteria</taxon>
        <taxon>Hyphomicrobiales</taxon>
        <taxon>Hyphomicrobiaceae</taxon>
        <taxon>Hyphomicrobium</taxon>
    </lineage>
</organism>
<sequence>MLTLLLLRHAKSSWDVPALADYDRPLAKRGLKAAPRIGAEIAALGLRPDLVLCSGAKRTRETLDLVLAALGSPPPEVLYDDVIYMAPPTGLMQILRRQPGEAATVLVVGHNPGLEELAELMVGKGDEELLETLEEKFPTCALAVIIFDAKAWADIAPGTGTLTRFLTPARLT</sequence>